<comment type="catalytic activity">
    <reaction evidence="1">
        <text>S-ubiquitinyl-[E2 ubiquitin-conjugating enzyme]-L-cysteine + [acceptor protein]-L-lysine = [E2 ubiquitin-conjugating enzyme]-L-cysteine + N(6)-ubiquitinyl-[acceptor protein]-L-lysine.</text>
        <dbReference type="EC" id="2.3.2.27"/>
    </reaction>
</comment>
<keyword evidence="11 13" id="KW-0472">Membrane</keyword>
<accession>A0A392NCU0</accession>
<keyword evidence="10 13" id="KW-1133">Transmembrane helix</keyword>
<keyword evidence="15" id="KW-1185">Reference proteome</keyword>
<dbReference type="PANTHER" id="PTHR45977:SF11">
    <property type="entry name" value="E3 UBIQUITIN PROTEIN LIGASE RIE1"/>
    <property type="match status" value="1"/>
</dbReference>
<feature type="transmembrane region" description="Helical" evidence="13">
    <location>
        <begin position="100"/>
        <end position="122"/>
    </location>
</feature>
<evidence type="ECO:0000256" key="10">
    <source>
        <dbReference type="ARBA" id="ARBA00022989"/>
    </source>
</evidence>
<evidence type="ECO:0000256" key="7">
    <source>
        <dbReference type="ARBA" id="ARBA00022771"/>
    </source>
</evidence>
<evidence type="ECO:0000313" key="14">
    <source>
        <dbReference type="EMBL" id="MCH96925.1"/>
    </source>
</evidence>
<keyword evidence="8" id="KW-0833">Ubl conjugation pathway</keyword>
<dbReference type="GO" id="GO:0016567">
    <property type="term" value="P:protein ubiquitination"/>
    <property type="evidence" value="ECO:0007669"/>
    <property type="project" value="TreeGrafter"/>
</dbReference>
<dbReference type="GO" id="GO:0061630">
    <property type="term" value="F:ubiquitin protein ligase activity"/>
    <property type="evidence" value="ECO:0007669"/>
    <property type="project" value="UniProtKB-EC"/>
</dbReference>
<evidence type="ECO:0000256" key="12">
    <source>
        <dbReference type="SAM" id="MobiDB-lite"/>
    </source>
</evidence>
<dbReference type="GO" id="GO:0000325">
    <property type="term" value="C:plant-type vacuole"/>
    <property type="evidence" value="ECO:0007669"/>
    <property type="project" value="TreeGrafter"/>
</dbReference>
<evidence type="ECO:0000256" key="5">
    <source>
        <dbReference type="ARBA" id="ARBA00022692"/>
    </source>
</evidence>
<comment type="subcellular location">
    <subcellularLocation>
        <location evidence="2">Membrane</location>
        <topology evidence="2">Multi-pass membrane protein</topology>
    </subcellularLocation>
</comment>
<feature type="region of interest" description="Disordered" evidence="12">
    <location>
        <begin position="129"/>
        <end position="158"/>
    </location>
</feature>
<dbReference type="EC" id="2.3.2.27" evidence="3"/>
<evidence type="ECO:0000256" key="1">
    <source>
        <dbReference type="ARBA" id="ARBA00000900"/>
    </source>
</evidence>
<evidence type="ECO:0000313" key="15">
    <source>
        <dbReference type="Proteomes" id="UP000265520"/>
    </source>
</evidence>
<evidence type="ECO:0000256" key="8">
    <source>
        <dbReference type="ARBA" id="ARBA00022786"/>
    </source>
</evidence>
<evidence type="ECO:0000256" key="11">
    <source>
        <dbReference type="ARBA" id="ARBA00023136"/>
    </source>
</evidence>
<name>A0A392NCU0_9FABA</name>
<feature type="transmembrane region" description="Helical" evidence="13">
    <location>
        <begin position="69"/>
        <end position="88"/>
    </location>
</feature>
<feature type="compositionally biased region" description="Polar residues" evidence="12">
    <location>
        <begin position="1"/>
        <end position="16"/>
    </location>
</feature>
<dbReference type="EMBL" id="LXQA010033666">
    <property type="protein sequence ID" value="MCH96925.1"/>
    <property type="molecule type" value="Genomic_DNA"/>
</dbReference>
<evidence type="ECO:0000256" key="4">
    <source>
        <dbReference type="ARBA" id="ARBA00022679"/>
    </source>
</evidence>
<keyword evidence="6" id="KW-0479">Metal-binding</keyword>
<protein>
    <recommendedName>
        <fullName evidence="3">RING-type E3 ubiquitin transferase</fullName>
        <ecNumber evidence="3">2.3.2.27</ecNumber>
    </recommendedName>
</protein>
<dbReference type="GO" id="GO:0006511">
    <property type="term" value="P:ubiquitin-dependent protein catabolic process"/>
    <property type="evidence" value="ECO:0007669"/>
    <property type="project" value="TreeGrafter"/>
</dbReference>
<evidence type="ECO:0000256" key="3">
    <source>
        <dbReference type="ARBA" id="ARBA00012483"/>
    </source>
</evidence>
<dbReference type="GO" id="GO:0008270">
    <property type="term" value="F:zinc ion binding"/>
    <property type="evidence" value="ECO:0007669"/>
    <property type="project" value="UniProtKB-KW"/>
</dbReference>
<evidence type="ECO:0000256" key="6">
    <source>
        <dbReference type="ARBA" id="ARBA00022723"/>
    </source>
</evidence>
<keyword evidence="4" id="KW-0808">Transferase</keyword>
<evidence type="ECO:0000256" key="2">
    <source>
        <dbReference type="ARBA" id="ARBA00004141"/>
    </source>
</evidence>
<gene>
    <name evidence="14" type="ORF">A2U01_0017916</name>
</gene>
<evidence type="ECO:0000256" key="9">
    <source>
        <dbReference type="ARBA" id="ARBA00022833"/>
    </source>
</evidence>
<organism evidence="14 15">
    <name type="scientific">Trifolium medium</name>
    <dbReference type="NCBI Taxonomy" id="97028"/>
    <lineage>
        <taxon>Eukaryota</taxon>
        <taxon>Viridiplantae</taxon>
        <taxon>Streptophyta</taxon>
        <taxon>Embryophyta</taxon>
        <taxon>Tracheophyta</taxon>
        <taxon>Spermatophyta</taxon>
        <taxon>Magnoliopsida</taxon>
        <taxon>eudicotyledons</taxon>
        <taxon>Gunneridae</taxon>
        <taxon>Pentapetalae</taxon>
        <taxon>rosids</taxon>
        <taxon>fabids</taxon>
        <taxon>Fabales</taxon>
        <taxon>Fabaceae</taxon>
        <taxon>Papilionoideae</taxon>
        <taxon>50 kb inversion clade</taxon>
        <taxon>NPAAA clade</taxon>
        <taxon>Hologalegina</taxon>
        <taxon>IRL clade</taxon>
        <taxon>Trifolieae</taxon>
        <taxon>Trifolium</taxon>
    </lineage>
</organism>
<keyword evidence="9" id="KW-0862">Zinc</keyword>
<dbReference type="GO" id="GO:0016020">
    <property type="term" value="C:membrane"/>
    <property type="evidence" value="ECO:0007669"/>
    <property type="project" value="UniProtKB-SubCell"/>
</dbReference>
<dbReference type="Proteomes" id="UP000265520">
    <property type="component" value="Unassembled WGS sequence"/>
</dbReference>
<keyword evidence="7" id="KW-0863">Zinc-finger</keyword>
<feature type="region of interest" description="Disordered" evidence="12">
    <location>
        <begin position="1"/>
        <end position="26"/>
    </location>
</feature>
<feature type="non-terminal residue" evidence="14">
    <location>
        <position position="158"/>
    </location>
</feature>
<keyword evidence="5 13" id="KW-0812">Transmembrane</keyword>
<evidence type="ECO:0000256" key="13">
    <source>
        <dbReference type="SAM" id="Phobius"/>
    </source>
</evidence>
<dbReference type="AlphaFoldDB" id="A0A392NCU0"/>
<dbReference type="PANTHER" id="PTHR45977">
    <property type="entry name" value="TARGET OF ERK KINASE MPK-1"/>
    <property type="match status" value="1"/>
</dbReference>
<comment type="caution">
    <text evidence="14">The sequence shown here is derived from an EMBL/GenBank/DDBJ whole genome shotgun (WGS) entry which is preliminary data.</text>
</comment>
<proteinExistence type="predicted"/>
<sequence length="158" mass="17835">MSSSRTTAETDTQDSQAPLLRPRHDGRGTSLALLLGRAAGRRGPSVLVRETAARELEERRADWGYSKPVVALDMSWNMAFVVVSAVMLFCTFDEHPNTPIRVWIIGYALQCLVHVVLVWLEYHRRSRRDSRRRQRGSDPELSSDGYDSDDSDVNSSQS</sequence>
<reference evidence="14 15" key="1">
    <citation type="journal article" date="2018" name="Front. Plant Sci.">
        <title>Red Clover (Trifolium pratense) and Zigzag Clover (T. medium) - A Picture of Genomic Similarities and Differences.</title>
        <authorList>
            <person name="Dluhosova J."/>
            <person name="Istvanek J."/>
            <person name="Nedelnik J."/>
            <person name="Repkova J."/>
        </authorList>
    </citation>
    <scope>NUCLEOTIDE SEQUENCE [LARGE SCALE GENOMIC DNA]</scope>
    <source>
        <strain evidence="15">cv. 10/8</strain>
        <tissue evidence="14">Leaf</tissue>
    </source>
</reference>